<comment type="similarity">
    <text evidence="1 2">Belongs to the LOG family.</text>
</comment>
<accession>A0A6N3BUP3</accession>
<dbReference type="GO" id="GO:0016799">
    <property type="term" value="F:hydrolase activity, hydrolyzing N-glycosyl compounds"/>
    <property type="evidence" value="ECO:0007669"/>
    <property type="project" value="TreeGrafter"/>
</dbReference>
<evidence type="ECO:0000256" key="1">
    <source>
        <dbReference type="ARBA" id="ARBA00006763"/>
    </source>
</evidence>
<protein>
    <recommendedName>
        <fullName evidence="2">Cytokinin riboside 5'-monophosphate phosphoribohydrolase</fullName>
        <ecNumber evidence="2">3.2.2.n1</ecNumber>
    </recommendedName>
</protein>
<dbReference type="NCBIfam" id="TIGR00730">
    <property type="entry name" value="Rossman fold protein, TIGR00730 family"/>
    <property type="match status" value="1"/>
</dbReference>
<dbReference type="InterPro" id="IPR031100">
    <property type="entry name" value="LOG_fam"/>
</dbReference>
<keyword evidence="2" id="KW-0378">Hydrolase</keyword>
<dbReference type="RefSeq" id="WP_024636404.1">
    <property type="nucleotide sequence ID" value="NZ_CACRTQ010000028.1"/>
</dbReference>
<evidence type="ECO:0000256" key="2">
    <source>
        <dbReference type="RuleBase" id="RU363015"/>
    </source>
</evidence>
<dbReference type="PANTHER" id="PTHR31223:SF70">
    <property type="entry name" value="LOG FAMILY PROTEIN YJL055W"/>
    <property type="match status" value="1"/>
</dbReference>
<dbReference type="Pfam" id="PF03641">
    <property type="entry name" value="Lysine_decarbox"/>
    <property type="match status" value="1"/>
</dbReference>
<dbReference type="Gene3D" id="3.40.50.450">
    <property type="match status" value="1"/>
</dbReference>
<evidence type="ECO:0000313" key="3">
    <source>
        <dbReference type="EMBL" id="VYU08370.1"/>
    </source>
</evidence>
<dbReference type="AlphaFoldDB" id="A0A6N3BUP3"/>
<proteinExistence type="inferred from homology"/>
<dbReference type="SUPFAM" id="SSF102405">
    <property type="entry name" value="MCP/YpsA-like"/>
    <property type="match status" value="1"/>
</dbReference>
<gene>
    <name evidence="3" type="primary">yvdD_2</name>
    <name evidence="3" type="ORF">EFLFYP64_01248</name>
</gene>
<dbReference type="InterPro" id="IPR005269">
    <property type="entry name" value="LOG"/>
</dbReference>
<organism evidence="3">
    <name type="scientific">Enterococcus faecium</name>
    <name type="common">Streptococcus faecium</name>
    <dbReference type="NCBI Taxonomy" id="1352"/>
    <lineage>
        <taxon>Bacteria</taxon>
        <taxon>Bacillati</taxon>
        <taxon>Bacillota</taxon>
        <taxon>Bacilli</taxon>
        <taxon>Lactobacillales</taxon>
        <taxon>Enterococcaceae</taxon>
        <taxon>Enterococcus</taxon>
    </lineage>
</organism>
<dbReference type="PANTHER" id="PTHR31223">
    <property type="entry name" value="LOG FAMILY PROTEIN YJL055W"/>
    <property type="match status" value="1"/>
</dbReference>
<dbReference type="GO" id="GO:0009691">
    <property type="term" value="P:cytokinin biosynthetic process"/>
    <property type="evidence" value="ECO:0007669"/>
    <property type="project" value="UniProtKB-UniRule"/>
</dbReference>
<keyword evidence="2" id="KW-0203">Cytokinin biosynthesis</keyword>
<dbReference type="EC" id="3.2.2.n1" evidence="2"/>
<sequence>MKITIFCGASNGNNPIYSQRTVELGEWMIKNNHDLVYGGGKVGLMGVIADTIINNGGQAIGVMPTFLKDREIAHINLSELIVVENMPQRKGKMMALGEAFIALPGGPGTLEEISEVISWSRIGQNDSPCVLYNIDGYFNHLRNMFDHMVSEGFLSQDDRNNILFSDDIIEIESFIKDYKSPTIRKYSN</sequence>
<name>A0A6N3BUP3_ENTFC</name>
<dbReference type="EMBL" id="CACRTQ010000028">
    <property type="protein sequence ID" value="VYU08370.1"/>
    <property type="molecule type" value="Genomic_DNA"/>
</dbReference>
<dbReference type="GO" id="GO:0005829">
    <property type="term" value="C:cytosol"/>
    <property type="evidence" value="ECO:0007669"/>
    <property type="project" value="TreeGrafter"/>
</dbReference>
<reference evidence="3" key="1">
    <citation type="submission" date="2019-11" db="EMBL/GenBank/DDBJ databases">
        <authorList>
            <person name="Feng L."/>
        </authorList>
    </citation>
    <scope>NUCLEOTIDE SEQUENCE</scope>
    <source>
        <strain evidence="3">EFaeciumLFYP64</strain>
    </source>
</reference>